<protein>
    <submittedName>
        <fullName evidence="1">Uncharacterized protein</fullName>
    </submittedName>
</protein>
<dbReference type="EMBL" id="BFAD01000003">
    <property type="protein sequence ID" value="GBE80377.1"/>
    <property type="molecule type" value="Genomic_DNA"/>
</dbReference>
<dbReference type="InParanoid" id="A0A401GDY8"/>
<evidence type="ECO:0000313" key="1">
    <source>
        <dbReference type="EMBL" id="GBE80377.1"/>
    </source>
</evidence>
<accession>A0A401GDY8</accession>
<comment type="caution">
    <text evidence="1">The sequence shown here is derived from an EMBL/GenBank/DDBJ whole genome shotgun (WGS) entry which is preliminary data.</text>
</comment>
<dbReference type="Proteomes" id="UP000287166">
    <property type="component" value="Unassembled WGS sequence"/>
</dbReference>
<evidence type="ECO:0000313" key="2">
    <source>
        <dbReference type="Proteomes" id="UP000287166"/>
    </source>
</evidence>
<sequence length="200" mass="22534">MFIPVDELESKHQRTVLHTEPVVSTIEADHHVRNGVLWDSDNWSCAYDSLLTLLWNMFIDHRISEEHIPDNSYIQDIEEEEDDDDDVIAQTLSRKRVVVSTSTHVDDDGELLDSDNISMRALKHSAVETAVTHGEHTVNKGKGVATAGDAVSVEVRRESDKVIAGHEDAVDEQRADDVHKRDDESDAAVMSVMKDNLFYQ</sequence>
<dbReference type="AlphaFoldDB" id="A0A401GDY8"/>
<dbReference type="OrthoDB" id="2744259at2759"/>
<reference evidence="1 2" key="1">
    <citation type="journal article" date="2018" name="Sci. Rep.">
        <title>Genome sequence of the cauliflower mushroom Sparassis crispa (Hanabiratake) and its association with beneficial usage.</title>
        <authorList>
            <person name="Kiyama R."/>
            <person name="Furutani Y."/>
            <person name="Kawaguchi K."/>
            <person name="Nakanishi T."/>
        </authorList>
    </citation>
    <scope>NUCLEOTIDE SEQUENCE [LARGE SCALE GENOMIC DNA]</scope>
</reference>
<gene>
    <name evidence="1" type="ORF">SCP_0300920</name>
</gene>
<name>A0A401GDY8_9APHY</name>
<dbReference type="RefSeq" id="XP_027611290.1">
    <property type="nucleotide sequence ID" value="XM_027755489.1"/>
</dbReference>
<keyword evidence="2" id="KW-1185">Reference proteome</keyword>
<dbReference type="GeneID" id="38777294"/>
<organism evidence="1 2">
    <name type="scientific">Sparassis crispa</name>
    <dbReference type="NCBI Taxonomy" id="139825"/>
    <lineage>
        <taxon>Eukaryota</taxon>
        <taxon>Fungi</taxon>
        <taxon>Dikarya</taxon>
        <taxon>Basidiomycota</taxon>
        <taxon>Agaricomycotina</taxon>
        <taxon>Agaricomycetes</taxon>
        <taxon>Polyporales</taxon>
        <taxon>Sparassidaceae</taxon>
        <taxon>Sparassis</taxon>
    </lineage>
</organism>
<proteinExistence type="predicted"/>